<proteinExistence type="predicted"/>
<dbReference type="GeneID" id="36547721"/>
<reference evidence="1" key="1">
    <citation type="submission" date="2016-12" db="EMBL/GenBank/DDBJ databases">
        <title>The genomes of Aspergillus section Nigri reveals drivers in fungal speciation.</title>
        <authorList>
            <consortium name="DOE Joint Genome Institute"/>
            <person name="Vesth T.C."/>
            <person name="Nybo J."/>
            <person name="Theobald S."/>
            <person name="Brandl J."/>
            <person name="Frisvad J.C."/>
            <person name="Nielsen K.F."/>
            <person name="Lyhne E.K."/>
            <person name="Kogle M.E."/>
            <person name="Kuo A."/>
            <person name="Riley R."/>
            <person name="Clum A."/>
            <person name="Nolan M."/>
            <person name="Lipzen A."/>
            <person name="Salamov A."/>
            <person name="Henrissat B."/>
            <person name="Wiebenga A."/>
            <person name="De vries R.P."/>
            <person name="Grigoriev I.V."/>
            <person name="Mortensen U.H."/>
            <person name="Andersen M.R."/>
            <person name="Baker S.E."/>
        </authorList>
    </citation>
    <scope>NUCLEOTIDE SEQUENCE</scope>
    <source>
        <strain evidence="1">IBT 28561</strain>
    </source>
</reference>
<organism evidence="1 2">
    <name type="scientific">Aspergillus campestris (strain IBT 28561)</name>
    <dbReference type="NCBI Taxonomy" id="1392248"/>
    <lineage>
        <taxon>Eukaryota</taxon>
        <taxon>Fungi</taxon>
        <taxon>Dikarya</taxon>
        <taxon>Ascomycota</taxon>
        <taxon>Pezizomycotina</taxon>
        <taxon>Eurotiomycetes</taxon>
        <taxon>Eurotiomycetidae</taxon>
        <taxon>Eurotiales</taxon>
        <taxon>Aspergillaceae</taxon>
        <taxon>Aspergillus</taxon>
        <taxon>Aspergillus subgen. Circumdati</taxon>
    </lineage>
</organism>
<name>A0A2I1DD76_ASPC2</name>
<dbReference type="RefSeq" id="XP_024696426.1">
    <property type="nucleotide sequence ID" value="XM_024840197.1"/>
</dbReference>
<protein>
    <submittedName>
        <fullName evidence="1">Uncharacterized protein</fullName>
    </submittedName>
</protein>
<comment type="caution">
    <text evidence="1">The sequence shown here is derived from an EMBL/GenBank/DDBJ whole genome shotgun (WGS) entry which is preliminary data.</text>
</comment>
<accession>A0A2I1DD76</accession>
<dbReference type="VEuPathDB" id="FungiDB:P168DRAFT_3184"/>
<evidence type="ECO:0000313" key="2">
    <source>
        <dbReference type="Proteomes" id="UP000234254"/>
    </source>
</evidence>
<gene>
    <name evidence="1" type="ORF">P168DRAFT_3184</name>
</gene>
<dbReference type="Proteomes" id="UP000234254">
    <property type="component" value="Unassembled WGS sequence"/>
</dbReference>
<dbReference type="EMBL" id="MSFM01000001">
    <property type="protein sequence ID" value="PKY07832.1"/>
    <property type="molecule type" value="Genomic_DNA"/>
</dbReference>
<sequence length="103" mass="11952">MSIATCLHLREFKPDSIAGLLESTMDGLHAPQMRQELMLEVTDVMTCRSSAYRLKYKRALSTRGEKQHLPVQLVIVQRDPRWQREPSRRELRCRFGGQFVAPP</sequence>
<keyword evidence="2" id="KW-1185">Reference proteome</keyword>
<dbReference type="AlphaFoldDB" id="A0A2I1DD76"/>
<evidence type="ECO:0000313" key="1">
    <source>
        <dbReference type="EMBL" id="PKY07832.1"/>
    </source>
</evidence>